<dbReference type="Gene3D" id="3.90.79.10">
    <property type="entry name" value="Nucleoside Triphosphate Pyrophosphohydrolase"/>
    <property type="match status" value="1"/>
</dbReference>
<proteinExistence type="inferred from homology"/>
<dbReference type="PANTHER" id="PTHR43046:SF14">
    <property type="entry name" value="MUTT_NUDIX FAMILY PROTEIN"/>
    <property type="match status" value="1"/>
</dbReference>
<dbReference type="Pfam" id="PF00293">
    <property type="entry name" value="NUDIX"/>
    <property type="match status" value="1"/>
</dbReference>
<dbReference type="CDD" id="cd03673">
    <property type="entry name" value="NUDIX_Ap6A_hydrolase"/>
    <property type="match status" value="1"/>
</dbReference>
<accession>A0A562SVD9</accession>
<gene>
    <name evidence="5" type="ORF">IQ13_0192</name>
</gene>
<dbReference type="EMBL" id="VLLE01000002">
    <property type="protein sequence ID" value="TWI85038.1"/>
    <property type="molecule type" value="Genomic_DNA"/>
</dbReference>
<evidence type="ECO:0000256" key="3">
    <source>
        <dbReference type="RuleBase" id="RU003476"/>
    </source>
</evidence>
<comment type="cofactor">
    <cofactor evidence="1">
        <name>Mg(2+)</name>
        <dbReference type="ChEBI" id="CHEBI:18420"/>
    </cofactor>
</comment>
<keyword evidence="2 3" id="KW-0378">Hydrolase</keyword>
<dbReference type="OrthoDB" id="9816289at2"/>
<organism evidence="5 6">
    <name type="scientific">Lacibacter cauensis</name>
    <dbReference type="NCBI Taxonomy" id="510947"/>
    <lineage>
        <taxon>Bacteria</taxon>
        <taxon>Pseudomonadati</taxon>
        <taxon>Bacteroidota</taxon>
        <taxon>Chitinophagia</taxon>
        <taxon>Chitinophagales</taxon>
        <taxon>Chitinophagaceae</taxon>
        <taxon>Lacibacter</taxon>
    </lineage>
</organism>
<keyword evidence="6" id="KW-1185">Reference proteome</keyword>
<evidence type="ECO:0000259" key="4">
    <source>
        <dbReference type="PROSITE" id="PS51462"/>
    </source>
</evidence>
<comment type="similarity">
    <text evidence="3">Belongs to the Nudix hydrolase family.</text>
</comment>
<evidence type="ECO:0000256" key="2">
    <source>
        <dbReference type="ARBA" id="ARBA00022801"/>
    </source>
</evidence>
<dbReference type="Proteomes" id="UP000316167">
    <property type="component" value="Unassembled WGS sequence"/>
</dbReference>
<dbReference type="PRINTS" id="PR00502">
    <property type="entry name" value="NUDIXFAMILY"/>
</dbReference>
<name>A0A562SVD9_9BACT</name>
<reference evidence="5 6" key="1">
    <citation type="journal article" date="2015" name="Stand. Genomic Sci.">
        <title>Genomic Encyclopedia of Bacterial and Archaeal Type Strains, Phase III: the genomes of soil and plant-associated and newly described type strains.</title>
        <authorList>
            <person name="Whitman W.B."/>
            <person name="Woyke T."/>
            <person name="Klenk H.P."/>
            <person name="Zhou Y."/>
            <person name="Lilburn T.G."/>
            <person name="Beck B.J."/>
            <person name="De Vos P."/>
            <person name="Vandamme P."/>
            <person name="Eisen J.A."/>
            <person name="Garrity G."/>
            <person name="Hugenholtz P."/>
            <person name="Kyrpides N.C."/>
        </authorList>
    </citation>
    <scope>NUCLEOTIDE SEQUENCE [LARGE SCALE GENOMIC DNA]</scope>
    <source>
        <strain evidence="5 6">CGMCC 1.7271</strain>
    </source>
</reference>
<dbReference type="InterPro" id="IPR020476">
    <property type="entry name" value="Nudix_hydrolase"/>
</dbReference>
<dbReference type="RefSeq" id="WP_144883599.1">
    <property type="nucleotide sequence ID" value="NZ_VLLE01000002.1"/>
</dbReference>
<dbReference type="GO" id="GO:0016787">
    <property type="term" value="F:hydrolase activity"/>
    <property type="evidence" value="ECO:0007669"/>
    <property type="project" value="UniProtKB-KW"/>
</dbReference>
<dbReference type="PANTHER" id="PTHR43046">
    <property type="entry name" value="GDP-MANNOSE MANNOSYL HYDROLASE"/>
    <property type="match status" value="1"/>
</dbReference>
<dbReference type="SUPFAM" id="SSF55811">
    <property type="entry name" value="Nudix"/>
    <property type="match status" value="1"/>
</dbReference>
<dbReference type="PROSITE" id="PS51462">
    <property type="entry name" value="NUDIX"/>
    <property type="match status" value="1"/>
</dbReference>
<dbReference type="AlphaFoldDB" id="A0A562SVD9"/>
<protein>
    <submittedName>
        <fullName evidence="5">ADP-ribose pyrophosphatase YjhB (NUDIX family)</fullName>
    </submittedName>
</protein>
<comment type="caution">
    <text evidence="5">The sequence shown here is derived from an EMBL/GenBank/DDBJ whole genome shotgun (WGS) entry which is preliminary data.</text>
</comment>
<evidence type="ECO:0000313" key="6">
    <source>
        <dbReference type="Proteomes" id="UP000316167"/>
    </source>
</evidence>
<dbReference type="InterPro" id="IPR015797">
    <property type="entry name" value="NUDIX_hydrolase-like_dom_sf"/>
</dbReference>
<dbReference type="InterPro" id="IPR020084">
    <property type="entry name" value="NUDIX_hydrolase_CS"/>
</dbReference>
<dbReference type="InterPro" id="IPR000086">
    <property type="entry name" value="NUDIX_hydrolase_dom"/>
</dbReference>
<dbReference type="PROSITE" id="PS00893">
    <property type="entry name" value="NUDIX_BOX"/>
    <property type="match status" value="1"/>
</dbReference>
<sequence length="205" mass="23592">MFIKIYFGDKPVFLCNEVDATIEEYMHHPDAVLMDEISGPAIKSLLHEIAKEEFHAGILLHSDLDELKKVFFKHFTLVTAAGGLVENEKGQYLLIHRRGKWDLPKGKLDPGETIEQCAVREVEEETGLQQPELGELLTITYHTYNEFGKHILKDSHWYKMKVKGAQTTTPQTEEDILEIKWVKKEDIGLYLNNTFPSIKDVLRLV</sequence>
<evidence type="ECO:0000256" key="1">
    <source>
        <dbReference type="ARBA" id="ARBA00001946"/>
    </source>
</evidence>
<evidence type="ECO:0000313" key="5">
    <source>
        <dbReference type="EMBL" id="TWI85038.1"/>
    </source>
</evidence>
<feature type="domain" description="Nudix hydrolase" evidence="4">
    <location>
        <begin position="76"/>
        <end position="205"/>
    </location>
</feature>